<dbReference type="EMBL" id="MUZR01000077">
    <property type="protein sequence ID" value="OOC08935.1"/>
    <property type="molecule type" value="Genomic_DNA"/>
</dbReference>
<dbReference type="InterPro" id="IPR014795">
    <property type="entry name" value="TacA_1-like"/>
</dbReference>
<sequence length="102" mass="11161">MDPVNHPSGEGDERNDARMHFRTRPRIKQAIRRAASLSGMDDSSFVINAAYQAALETIATHERTVLSAEDHAAFFAALDAPAEPTEALREAARRSRARTVSG</sequence>
<dbReference type="GO" id="GO:0006355">
    <property type="term" value="P:regulation of DNA-templated transcription"/>
    <property type="evidence" value="ECO:0007669"/>
    <property type="project" value="InterPro"/>
</dbReference>
<name>A0A1V2ZV63_9GAMM</name>
<evidence type="ECO:0000256" key="2">
    <source>
        <dbReference type="ARBA" id="ARBA00049988"/>
    </source>
</evidence>
<feature type="compositionally biased region" description="Basic and acidic residues" evidence="3">
    <location>
        <begin position="9"/>
        <end position="19"/>
    </location>
</feature>
<dbReference type="Proteomes" id="UP000189177">
    <property type="component" value="Unassembled WGS sequence"/>
</dbReference>
<keyword evidence="1" id="KW-1277">Toxin-antitoxin system</keyword>
<evidence type="ECO:0000313" key="5">
    <source>
        <dbReference type="Proteomes" id="UP000189177"/>
    </source>
</evidence>
<feature type="region of interest" description="Disordered" evidence="3">
    <location>
        <begin position="1"/>
        <end position="23"/>
    </location>
</feature>
<evidence type="ECO:0000256" key="3">
    <source>
        <dbReference type="SAM" id="MobiDB-lite"/>
    </source>
</evidence>
<evidence type="ECO:0008006" key="6">
    <source>
        <dbReference type="Google" id="ProtNLM"/>
    </source>
</evidence>
<gene>
    <name evidence="4" type="ORF">B1A74_13615</name>
</gene>
<protein>
    <recommendedName>
        <fullName evidence="6">DUF1778 domain-containing protein</fullName>
    </recommendedName>
</protein>
<proteinExistence type="inferred from homology"/>
<keyword evidence="5" id="KW-1185">Reference proteome</keyword>
<dbReference type="InterPro" id="IPR010985">
    <property type="entry name" value="Ribbon_hlx_hlx"/>
</dbReference>
<evidence type="ECO:0000256" key="1">
    <source>
        <dbReference type="ARBA" id="ARBA00022649"/>
    </source>
</evidence>
<dbReference type="SUPFAM" id="SSF47598">
    <property type="entry name" value="Ribbon-helix-helix"/>
    <property type="match status" value="1"/>
</dbReference>
<comment type="caution">
    <text evidence="4">The sequence shown here is derived from an EMBL/GenBank/DDBJ whole genome shotgun (WGS) entry which is preliminary data.</text>
</comment>
<dbReference type="Gene3D" id="1.20.5.780">
    <property type="entry name" value="Single helix bin"/>
    <property type="match status" value="1"/>
</dbReference>
<evidence type="ECO:0000313" key="4">
    <source>
        <dbReference type="EMBL" id="OOC08935.1"/>
    </source>
</evidence>
<comment type="similarity">
    <text evidence="2">Belongs to the TacA antitoxin family.</text>
</comment>
<dbReference type="AlphaFoldDB" id="A0A1V2ZV63"/>
<reference evidence="4 5" key="1">
    <citation type="submission" date="2017-02" db="EMBL/GenBank/DDBJ databases">
        <title>Genomic diversity within the haloalkaliphilic genus Thioalkalivibrio.</title>
        <authorList>
            <person name="Ahn A.-C."/>
            <person name="Meier-Kolthoff J."/>
            <person name="Overmars L."/>
            <person name="Richter M."/>
            <person name="Woyke T."/>
            <person name="Sorokin D.Y."/>
            <person name="Muyzer G."/>
        </authorList>
    </citation>
    <scope>NUCLEOTIDE SEQUENCE [LARGE SCALE GENOMIC DNA]</scope>
    <source>
        <strain evidence="4 5">HL17</strain>
    </source>
</reference>
<dbReference type="Pfam" id="PF08681">
    <property type="entry name" value="TacA1"/>
    <property type="match status" value="1"/>
</dbReference>
<accession>A0A1V2ZV63</accession>
<organism evidence="4 5">
    <name type="scientific">Thioalkalivibrio halophilus</name>
    <dbReference type="NCBI Taxonomy" id="252474"/>
    <lineage>
        <taxon>Bacteria</taxon>
        <taxon>Pseudomonadati</taxon>
        <taxon>Pseudomonadota</taxon>
        <taxon>Gammaproteobacteria</taxon>
        <taxon>Chromatiales</taxon>
        <taxon>Ectothiorhodospiraceae</taxon>
        <taxon>Thioalkalivibrio</taxon>
    </lineage>
</organism>
<dbReference type="RefSeq" id="WP_077244949.1">
    <property type="nucleotide sequence ID" value="NZ_MUZR01000077.1"/>
</dbReference>
<dbReference type="OrthoDB" id="7569726at2"/>
<dbReference type="STRING" id="252474.B1A74_13615"/>
<dbReference type="PANTHER" id="PTHR35401">
    <property type="entry name" value="COPG FAMILY HELIX-TURN-HELIX PROTEIN-RELATED-RELATED"/>
    <property type="match status" value="1"/>
</dbReference>